<accession>A0ABV2M0L7</accession>
<dbReference type="RefSeq" id="WP_257464387.1">
    <property type="nucleotide sequence ID" value="NZ_JANJZT010000007.1"/>
</dbReference>
<sequence>MPQYADLSHFLLNICSTITREDISEITVSINDDPLTIIWGENVEFKTKENPDPPTECIGLKFDFPLNKEIGYMKICFSLKNIYPVGPVDVCLFGGGTTATGLAICGPVCSETNECESLFNHKETVCVPVTVTPFARPGAARTICCGKPEISTETSCYGERTSCSFTVSQELCIELPITFGAQVETGSISVQCDGVSNGSCNCSDEEMQELPSKAPLTQRERRFFSR</sequence>
<evidence type="ECO:0000313" key="1">
    <source>
        <dbReference type="EMBL" id="MET3750000.1"/>
    </source>
</evidence>
<proteinExistence type="predicted"/>
<reference evidence="1 2" key="1">
    <citation type="submission" date="2024-06" db="EMBL/GenBank/DDBJ databases">
        <title>Genomic Encyclopedia of Type Strains, Phase IV (KMG-IV): sequencing the most valuable type-strain genomes for metagenomic binning, comparative biology and taxonomic classification.</title>
        <authorList>
            <person name="Goeker M."/>
        </authorList>
    </citation>
    <scope>NUCLEOTIDE SEQUENCE [LARGE SCALE GENOMIC DNA]</scope>
    <source>
        <strain evidence="1 2">DSM 29492</strain>
    </source>
</reference>
<dbReference type="EMBL" id="JBEPMJ010000007">
    <property type="protein sequence ID" value="MET3750000.1"/>
    <property type="molecule type" value="Genomic_DNA"/>
</dbReference>
<organism evidence="1 2">
    <name type="scientific">Blautia caecimuris</name>
    <dbReference type="NCBI Taxonomy" id="1796615"/>
    <lineage>
        <taxon>Bacteria</taxon>
        <taxon>Bacillati</taxon>
        <taxon>Bacillota</taxon>
        <taxon>Clostridia</taxon>
        <taxon>Lachnospirales</taxon>
        <taxon>Lachnospiraceae</taxon>
        <taxon>Blautia</taxon>
    </lineage>
</organism>
<gene>
    <name evidence="1" type="ORF">ABID24_001235</name>
</gene>
<keyword evidence="2" id="KW-1185">Reference proteome</keyword>
<name>A0ABV2M0L7_9FIRM</name>
<dbReference type="Proteomes" id="UP001549106">
    <property type="component" value="Unassembled WGS sequence"/>
</dbReference>
<evidence type="ECO:0000313" key="2">
    <source>
        <dbReference type="Proteomes" id="UP001549106"/>
    </source>
</evidence>
<evidence type="ECO:0008006" key="3">
    <source>
        <dbReference type="Google" id="ProtNLM"/>
    </source>
</evidence>
<protein>
    <recommendedName>
        <fullName evidence="3">DUF3794 domain-containing protein</fullName>
    </recommendedName>
</protein>
<comment type="caution">
    <text evidence="1">The sequence shown here is derived from an EMBL/GenBank/DDBJ whole genome shotgun (WGS) entry which is preliminary data.</text>
</comment>